<organism evidence="1 2">
    <name type="scientific">Paenibacillus albiflavus</name>
    <dbReference type="NCBI Taxonomy" id="2545760"/>
    <lineage>
        <taxon>Bacteria</taxon>
        <taxon>Bacillati</taxon>
        <taxon>Bacillota</taxon>
        <taxon>Bacilli</taxon>
        <taxon>Bacillales</taxon>
        <taxon>Paenibacillaceae</taxon>
        <taxon>Paenibacillus</taxon>
    </lineage>
</organism>
<accession>A0A4V2WNW1</accession>
<proteinExistence type="predicted"/>
<dbReference type="Pfam" id="PF13242">
    <property type="entry name" value="Hydrolase_like"/>
    <property type="match status" value="1"/>
</dbReference>
<sequence length="168" mass="18928">MLKRFEPKLSVRTVYDIDLVKLWEQGYRGIITDLDNTLVGAKEPLATPELISWLESVKEMGFRVVIVSNNNHGRVSAFADPLHIPFIHAARKPTRTPFNKALTVLKTAPNNTIVIGDQLMTDVLGGNRMGLYTILVRPIAIKDEGIATKMINRPLEKLTLKLSRNKRQ</sequence>
<dbReference type="PANTHER" id="PTHR19288:SF25">
    <property type="entry name" value="PHOSPHATIDYLGLYCEROPHOSPHATASE GEP4, MITOCHONDRIAL"/>
    <property type="match status" value="1"/>
</dbReference>
<dbReference type="InterPro" id="IPR023214">
    <property type="entry name" value="HAD_sf"/>
</dbReference>
<dbReference type="GO" id="GO:0008962">
    <property type="term" value="F:phosphatidylglycerophosphatase activity"/>
    <property type="evidence" value="ECO:0007669"/>
    <property type="project" value="InterPro"/>
</dbReference>
<evidence type="ECO:0000313" key="1">
    <source>
        <dbReference type="EMBL" id="TCZ77052.1"/>
    </source>
</evidence>
<dbReference type="PANTHER" id="PTHR19288">
    <property type="entry name" value="4-NITROPHENYLPHOSPHATASE-RELATED"/>
    <property type="match status" value="1"/>
</dbReference>
<dbReference type="Gene3D" id="3.40.50.1000">
    <property type="entry name" value="HAD superfamily/HAD-like"/>
    <property type="match status" value="1"/>
</dbReference>
<dbReference type="OrthoDB" id="9787572at2"/>
<dbReference type="AlphaFoldDB" id="A0A4V2WNW1"/>
<gene>
    <name evidence="1" type="ORF">E0485_11320</name>
</gene>
<keyword evidence="2" id="KW-1185">Reference proteome</keyword>
<dbReference type="RefSeq" id="WP_132418152.1">
    <property type="nucleotide sequence ID" value="NZ_SKFG01000010.1"/>
</dbReference>
<dbReference type="InterPro" id="IPR006549">
    <property type="entry name" value="HAD-SF_hydro_IIIA"/>
</dbReference>
<dbReference type="InterPro" id="IPR010021">
    <property type="entry name" value="PGPP1/Gep4"/>
</dbReference>
<dbReference type="EMBL" id="SKFG01000010">
    <property type="protein sequence ID" value="TCZ77052.1"/>
    <property type="molecule type" value="Genomic_DNA"/>
</dbReference>
<dbReference type="GO" id="GO:0005737">
    <property type="term" value="C:cytoplasm"/>
    <property type="evidence" value="ECO:0007669"/>
    <property type="project" value="TreeGrafter"/>
</dbReference>
<evidence type="ECO:0000313" key="2">
    <source>
        <dbReference type="Proteomes" id="UP000295418"/>
    </source>
</evidence>
<dbReference type="SUPFAM" id="SSF56784">
    <property type="entry name" value="HAD-like"/>
    <property type="match status" value="1"/>
</dbReference>
<reference evidence="1 2" key="1">
    <citation type="submission" date="2019-03" db="EMBL/GenBank/DDBJ databases">
        <authorList>
            <person name="Kim M.K.M."/>
        </authorList>
    </citation>
    <scope>NUCLEOTIDE SEQUENCE [LARGE SCALE GENOMIC DNA]</scope>
    <source>
        <strain evidence="1 2">18JY21-1</strain>
    </source>
</reference>
<comment type="caution">
    <text evidence="1">The sequence shown here is derived from an EMBL/GenBank/DDBJ whole genome shotgun (WGS) entry which is preliminary data.</text>
</comment>
<dbReference type="NCBIfam" id="TIGR01662">
    <property type="entry name" value="HAD-SF-IIIA"/>
    <property type="match status" value="1"/>
</dbReference>
<protein>
    <submittedName>
        <fullName evidence="1">YqeG family HAD IIIA-type phosphatase</fullName>
    </submittedName>
</protein>
<dbReference type="Proteomes" id="UP000295418">
    <property type="component" value="Unassembled WGS sequence"/>
</dbReference>
<name>A0A4V2WNW1_9BACL</name>
<dbReference type="NCBIfam" id="TIGR01668">
    <property type="entry name" value="YqeG_hyp_ppase"/>
    <property type="match status" value="1"/>
</dbReference>
<dbReference type="CDD" id="cd16416">
    <property type="entry name" value="HAD_BsYqeG-like"/>
    <property type="match status" value="1"/>
</dbReference>
<dbReference type="InterPro" id="IPR036412">
    <property type="entry name" value="HAD-like_sf"/>
</dbReference>